<dbReference type="Proteomes" id="UP001060215">
    <property type="component" value="Chromosome 11"/>
</dbReference>
<accession>A0ACC0F6F9</accession>
<protein>
    <submittedName>
        <fullName evidence="1">UDP-glycosyltransferase 74G1</fullName>
    </submittedName>
</protein>
<sequence length="104" mass="11453">METPNRAYKAHVLILPYPAQGHINPMLQFSKRLVARGVKTTLANSVYISKSMHKDPTSTSDTDTFSDGHNEGGYDKAESPEAYLTKLREVGSRTLATTGRCPNL</sequence>
<evidence type="ECO:0000313" key="2">
    <source>
        <dbReference type="Proteomes" id="UP001060215"/>
    </source>
</evidence>
<proteinExistence type="predicted"/>
<gene>
    <name evidence="1" type="ORF">LOK49_LG15G00993</name>
</gene>
<keyword evidence="2" id="KW-1185">Reference proteome</keyword>
<comment type="caution">
    <text evidence="1">The sequence shown here is derived from an EMBL/GenBank/DDBJ whole genome shotgun (WGS) entry which is preliminary data.</text>
</comment>
<organism evidence="1 2">
    <name type="scientific">Camellia lanceoleosa</name>
    <dbReference type="NCBI Taxonomy" id="1840588"/>
    <lineage>
        <taxon>Eukaryota</taxon>
        <taxon>Viridiplantae</taxon>
        <taxon>Streptophyta</taxon>
        <taxon>Embryophyta</taxon>
        <taxon>Tracheophyta</taxon>
        <taxon>Spermatophyta</taxon>
        <taxon>Magnoliopsida</taxon>
        <taxon>eudicotyledons</taxon>
        <taxon>Gunneridae</taxon>
        <taxon>Pentapetalae</taxon>
        <taxon>asterids</taxon>
        <taxon>Ericales</taxon>
        <taxon>Theaceae</taxon>
        <taxon>Camellia</taxon>
    </lineage>
</organism>
<reference evidence="1 2" key="1">
    <citation type="journal article" date="2022" name="Plant J.">
        <title>Chromosome-level genome of Camellia lanceoleosa provides a valuable resource for understanding genome evolution and self-incompatibility.</title>
        <authorList>
            <person name="Gong W."/>
            <person name="Xiao S."/>
            <person name="Wang L."/>
            <person name="Liao Z."/>
            <person name="Chang Y."/>
            <person name="Mo W."/>
            <person name="Hu G."/>
            <person name="Li W."/>
            <person name="Zhao G."/>
            <person name="Zhu H."/>
            <person name="Hu X."/>
            <person name="Ji K."/>
            <person name="Xiang X."/>
            <person name="Song Q."/>
            <person name="Yuan D."/>
            <person name="Jin S."/>
            <person name="Zhang L."/>
        </authorList>
    </citation>
    <scope>NUCLEOTIDE SEQUENCE [LARGE SCALE GENOMIC DNA]</scope>
    <source>
        <strain evidence="1">SQ_2022a</strain>
    </source>
</reference>
<name>A0ACC0F6F9_9ERIC</name>
<evidence type="ECO:0000313" key="1">
    <source>
        <dbReference type="EMBL" id="KAI7983641.1"/>
    </source>
</evidence>
<dbReference type="EMBL" id="CM045768">
    <property type="protein sequence ID" value="KAI7983641.1"/>
    <property type="molecule type" value="Genomic_DNA"/>
</dbReference>